<evidence type="ECO:0000313" key="3">
    <source>
        <dbReference type="Proteomes" id="UP000283634"/>
    </source>
</evidence>
<feature type="region of interest" description="Disordered" evidence="1">
    <location>
        <begin position="73"/>
        <end position="117"/>
    </location>
</feature>
<keyword evidence="3" id="KW-1185">Reference proteome</keyword>
<evidence type="ECO:0000313" key="2">
    <source>
        <dbReference type="EMBL" id="RNF04993.1"/>
    </source>
</evidence>
<sequence>MRRESIPTLRMPPRNTKCPAGKSERHYTTLGKSEKCSRSGSLYVFDLPAFPQMRAAPGRSGVVETMSGILLVDDDEPQHGRTPSGHGVNSSRTGPIVPPEDVGKEDEEYKDSGDLSSSLSSAYVRHRRYENPFTAYQPVSDPYDRHREMERQQRFMNDSKQLGRPFIPCGGRALEKPTRYMLGDCVASIYRTVVRDWPETAPMVISTAEDLIVVYMKRDRVRNTHTLLRYMNDSLKRNEAVRMFDLRKVPEGWDVITDDGHMMYTFKPPWVRQRRFLPDQVVAHKAH</sequence>
<gene>
    <name evidence="2" type="ORF">TraAM80_04831</name>
</gene>
<proteinExistence type="predicted"/>
<dbReference type="PANTHER" id="PTHR40430:SF1">
    <property type="entry name" value="T. BRUCEI SPP.-SPECIFIC PROTEIN"/>
    <property type="match status" value="1"/>
</dbReference>
<dbReference type="OrthoDB" id="272502at2759"/>
<dbReference type="OMA" id="HRRYENP"/>
<feature type="region of interest" description="Disordered" evidence="1">
    <location>
        <begin position="1"/>
        <end position="33"/>
    </location>
</feature>
<evidence type="ECO:0000256" key="1">
    <source>
        <dbReference type="SAM" id="MobiDB-lite"/>
    </source>
</evidence>
<name>A0A422NHN1_TRYRA</name>
<organism evidence="2 3">
    <name type="scientific">Trypanosoma rangeli</name>
    <dbReference type="NCBI Taxonomy" id="5698"/>
    <lineage>
        <taxon>Eukaryota</taxon>
        <taxon>Discoba</taxon>
        <taxon>Euglenozoa</taxon>
        <taxon>Kinetoplastea</taxon>
        <taxon>Metakinetoplastina</taxon>
        <taxon>Trypanosomatida</taxon>
        <taxon>Trypanosomatidae</taxon>
        <taxon>Trypanosoma</taxon>
        <taxon>Herpetosoma</taxon>
    </lineage>
</organism>
<dbReference type="GeneID" id="40328764"/>
<comment type="caution">
    <text evidence="2">The sequence shown here is derived from an EMBL/GenBank/DDBJ whole genome shotgun (WGS) entry which is preliminary data.</text>
</comment>
<accession>A0A422NHN1</accession>
<feature type="compositionally biased region" description="Basic and acidic residues" evidence="1">
    <location>
        <begin position="22"/>
        <end position="33"/>
    </location>
</feature>
<protein>
    <submittedName>
        <fullName evidence="2">Uncharacterized protein</fullName>
    </submittedName>
</protein>
<dbReference type="Proteomes" id="UP000283634">
    <property type="component" value="Unassembled WGS sequence"/>
</dbReference>
<dbReference type="AlphaFoldDB" id="A0A422NHN1"/>
<dbReference type="EMBL" id="MKGL01000147">
    <property type="protein sequence ID" value="RNF04993.1"/>
    <property type="molecule type" value="Genomic_DNA"/>
</dbReference>
<dbReference type="PANTHER" id="PTHR40430">
    <property type="entry name" value="T. BRUCEI SPP.-SPECIFIC PROTEIN"/>
    <property type="match status" value="1"/>
</dbReference>
<reference evidence="2 3" key="1">
    <citation type="journal article" date="2018" name="BMC Genomics">
        <title>Genomic comparison of Trypanosoma conorhini and Trypanosoma rangeli to Trypanosoma cruzi strains of high and low virulence.</title>
        <authorList>
            <person name="Bradwell K.R."/>
            <person name="Koparde V.N."/>
            <person name="Matveyev A.V."/>
            <person name="Serrano M.G."/>
            <person name="Alves J.M."/>
            <person name="Parikh H."/>
            <person name="Huang B."/>
            <person name="Lee V."/>
            <person name="Espinosa-Alvarez O."/>
            <person name="Ortiz P.A."/>
            <person name="Costa-Martins A.G."/>
            <person name="Teixeira M.M."/>
            <person name="Buck G.A."/>
        </authorList>
    </citation>
    <scope>NUCLEOTIDE SEQUENCE [LARGE SCALE GENOMIC DNA]</scope>
    <source>
        <strain evidence="2 3">AM80</strain>
    </source>
</reference>
<dbReference type="RefSeq" id="XP_029238421.1">
    <property type="nucleotide sequence ID" value="XM_029381742.1"/>
</dbReference>